<accession>A0ACA9SH09</accession>
<dbReference type="Proteomes" id="UP000789920">
    <property type="component" value="Unassembled WGS sequence"/>
</dbReference>
<sequence length="77" mass="8686">FSSVLFGALIRLIPTQNLSWVAKLKKCLGGKKGEHQERTSNDISSAYFNQEGKEAKKVKKEVKEHVDADDRIEIVLD</sequence>
<proteinExistence type="predicted"/>
<evidence type="ECO:0000313" key="2">
    <source>
        <dbReference type="Proteomes" id="UP000789920"/>
    </source>
</evidence>
<comment type="caution">
    <text evidence="1">The sequence shown here is derived from an EMBL/GenBank/DDBJ whole genome shotgun (WGS) entry which is preliminary data.</text>
</comment>
<protein>
    <submittedName>
        <fullName evidence="1">20009_t:CDS:1</fullName>
    </submittedName>
</protein>
<gene>
    <name evidence="1" type="ORF">RPERSI_LOCUS31115</name>
</gene>
<dbReference type="EMBL" id="CAJVQC010124147">
    <property type="protein sequence ID" value="CAG8839600.1"/>
    <property type="molecule type" value="Genomic_DNA"/>
</dbReference>
<feature type="non-terminal residue" evidence="1">
    <location>
        <position position="1"/>
    </location>
</feature>
<organism evidence="1 2">
    <name type="scientific">Racocetra persica</name>
    <dbReference type="NCBI Taxonomy" id="160502"/>
    <lineage>
        <taxon>Eukaryota</taxon>
        <taxon>Fungi</taxon>
        <taxon>Fungi incertae sedis</taxon>
        <taxon>Mucoromycota</taxon>
        <taxon>Glomeromycotina</taxon>
        <taxon>Glomeromycetes</taxon>
        <taxon>Diversisporales</taxon>
        <taxon>Gigasporaceae</taxon>
        <taxon>Racocetra</taxon>
    </lineage>
</organism>
<evidence type="ECO:0000313" key="1">
    <source>
        <dbReference type="EMBL" id="CAG8839600.1"/>
    </source>
</evidence>
<keyword evidence="2" id="KW-1185">Reference proteome</keyword>
<reference evidence="1" key="1">
    <citation type="submission" date="2021-06" db="EMBL/GenBank/DDBJ databases">
        <authorList>
            <person name="Kallberg Y."/>
            <person name="Tangrot J."/>
            <person name="Rosling A."/>
        </authorList>
    </citation>
    <scope>NUCLEOTIDE SEQUENCE</scope>
    <source>
        <strain evidence="1">MA461A</strain>
    </source>
</reference>
<name>A0ACA9SH09_9GLOM</name>